<dbReference type="Gene3D" id="3.80.10.10">
    <property type="entry name" value="Ribonuclease Inhibitor"/>
    <property type="match status" value="2"/>
</dbReference>
<evidence type="ECO:0000313" key="5">
    <source>
        <dbReference type="Proteomes" id="UP001642409"/>
    </source>
</evidence>
<dbReference type="PANTHER" id="PTHR46652">
    <property type="entry name" value="LEUCINE-RICH REPEAT AND IQ DOMAIN-CONTAINING PROTEIN 1-RELATED"/>
    <property type="match status" value="1"/>
</dbReference>
<protein>
    <submittedName>
        <fullName evidence="3">Leucine-rich repeat domain-containing protein</fullName>
    </submittedName>
    <submittedName>
        <fullName evidence="4">Leucine-rich_repeat domain-containing protein</fullName>
    </submittedName>
</protein>
<dbReference type="Proteomes" id="UP001642409">
    <property type="component" value="Unassembled WGS sequence"/>
</dbReference>
<dbReference type="InterPro" id="IPR032675">
    <property type="entry name" value="LRR_dom_sf"/>
</dbReference>
<evidence type="ECO:0000256" key="2">
    <source>
        <dbReference type="ARBA" id="ARBA00022737"/>
    </source>
</evidence>
<evidence type="ECO:0000313" key="4">
    <source>
        <dbReference type="EMBL" id="CAL6097301.1"/>
    </source>
</evidence>
<dbReference type="SUPFAM" id="SSF52058">
    <property type="entry name" value="L domain-like"/>
    <property type="match status" value="1"/>
</dbReference>
<dbReference type="InterPro" id="IPR001611">
    <property type="entry name" value="Leu-rich_rpt"/>
</dbReference>
<reference evidence="3" key="1">
    <citation type="submission" date="2023-06" db="EMBL/GenBank/DDBJ databases">
        <authorList>
            <person name="Kurt Z."/>
        </authorList>
    </citation>
    <scope>NUCLEOTIDE SEQUENCE</scope>
</reference>
<dbReference type="PROSITE" id="PS51450">
    <property type="entry name" value="LRR"/>
    <property type="match status" value="2"/>
</dbReference>
<dbReference type="PANTHER" id="PTHR46652:SF3">
    <property type="entry name" value="LEUCINE-RICH REPEAT-CONTAINING PROTEIN 9"/>
    <property type="match status" value="1"/>
</dbReference>
<reference evidence="4 5" key="2">
    <citation type="submission" date="2024-07" db="EMBL/GenBank/DDBJ databases">
        <authorList>
            <person name="Akdeniz Z."/>
        </authorList>
    </citation>
    <scope>NUCLEOTIDE SEQUENCE [LARGE SCALE GENOMIC DNA]</scope>
</reference>
<accession>A0AA86N5H2</accession>
<dbReference type="Pfam" id="PF12799">
    <property type="entry name" value="LRR_4"/>
    <property type="match status" value="1"/>
</dbReference>
<dbReference type="EMBL" id="CATOUU010000019">
    <property type="protein sequence ID" value="CAI9913143.1"/>
    <property type="molecule type" value="Genomic_DNA"/>
</dbReference>
<evidence type="ECO:0000256" key="1">
    <source>
        <dbReference type="ARBA" id="ARBA00022614"/>
    </source>
</evidence>
<dbReference type="InterPro" id="IPR025875">
    <property type="entry name" value="Leu-rich_rpt_4"/>
</dbReference>
<comment type="caution">
    <text evidence="3">The sequence shown here is derived from an EMBL/GenBank/DDBJ whole genome shotgun (WGS) entry which is preliminary data.</text>
</comment>
<proteinExistence type="predicted"/>
<evidence type="ECO:0000313" key="3">
    <source>
        <dbReference type="EMBL" id="CAI9913143.1"/>
    </source>
</evidence>
<dbReference type="EMBL" id="CAXDID020000493">
    <property type="protein sequence ID" value="CAL6097301.1"/>
    <property type="molecule type" value="Genomic_DNA"/>
</dbReference>
<keyword evidence="2" id="KW-0677">Repeat</keyword>
<name>A0AA86N5H2_9EUKA</name>
<gene>
    <name evidence="4" type="ORF">HINF_LOCUS68851</name>
    <name evidence="3" type="ORF">HINF_LOCUS788</name>
</gene>
<sequence>MCKKYQPAIQNQILTINGDNQIKDIKFIDQLPIVNLQLNNCINVNLFRTPTKILSLTINNSKLTNVAGIELMRQLQYLDIRDNSIISIQPLQHLVNLKQLLIDNNFIQDLQHLTALPNYTVDWIYYQKVPTDADYQNYINQLQKNQTVNELKTELLRFKNKTEEIIQNGPAKYDREMIAKYRGSVRTGSSYGPRLDINGDQNLRDLKFLEQLGVTNFQIQDCPNINLVRAPTNLRYLRIYNNTEMKMSSIKGIEKLTKLDYFRVYNCTIVNIDGIKELKILKSLYLDKNKIVDMSPAETLKNNGCCQDTYQVNGQSQPSKQEIDESWLKIM</sequence>
<keyword evidence="1" id="KW-0433">Leucine-rich repeat</keyword>
<dbReference type="InterPro" id="IPR050836">
    <property type="entry name" value="SDS22/Internalin_LRR"/>
</dbReference>
<keyword evidence="5" id="KW-1185">Reference proteome</keyword>
<dbReference type="AlphaFoldDB" id="A0AA86N5H2"/>
<organism evidence="3">
    <name type="scientific">Hexamita inflata</name>
    <dbReference type="NCBI Taxonomy" id="28002"/>
    <lineage>
        <taxon>Eukaryota</taxon>
        <taxon>Metamonada</taxon>
        <taxon>Diplomonadida</taxon>
        <taxon>Hexamitidae</taxon>
        <taxon>Hexamitinae</taxon>
        <taxon>Hexamita</taxon>
    </lineage>
</organism>